<comment type="caution">
    <text evidence="6">The sequence shown here is derived from an EMBL/GenBank/DDBJ whole genome shotgun (WGS) entry which is preliminary data.</text>
</comment>
<evidence type="ECO:0000256" key="1">
    <source>
        <dbReference type="ARBA" id="ARBA00009477"/>
    </source>
</evidence>
<dbReference type="PANTHER" id="PTHR30469">
    <property type="entry name" value="MULTIDRUG RESISTANCE PROTEIN MDTA"/>
    <property type="match status" value="1"/>
</dbReference>
<evidence type="ECO:0000256" key="3">
    <source>
        <dbReference type="SAM" id="SignalP"/>
    </source>
</evidence>
<dbReference type="Gene3D" id="2.40.420.20">
    <property type="match status" value="1"/>
</dbReference>
<keyword evidence="7" id="KW-1185">Reference proteome</keyword>
<dbReference type="Pfam" id="PF25973">
    <property type="entry name" value="BSH_CzcB"/>
    <property type="match status" value="1"/>
</dbReference>
<dbReference type="Gene3D" id="2.40.50.100">
    <property type="match status" value="1"/>
</dbReference>
<dbReference type="InterPro" id="IPR058637">
    <property type="entry name" value="YknX-like_C"/>
</dbReference>
<proteinExistence type="inferred from homology"/>
<dbReference type="PANTHER" id="PTHR30469:SF15">
    <property type="entry name" value="HLYD FAMILY OF SECRETION PROTEINS"/>
    <property type="match status" value="1"/>
</dbReference>
<sequence>MRHLWAITLLWSGILLAQEAVPVQAIQPVANSLAEQLTVTGTLTARQDANLSSKTAGLVAQVHVDAGNRVAAGDVLLTLDAALAQHDLAQFQAGLALAEVNLQEQQRLVAEAETLTSQQLFPQTELALRKAALRQAEALKRQAAAALAQQQEQVARHQLTAPFAGVVVERYTDVGEYVNLGAPVFRLVALTPLYLDVQLPQEYYPALADLSHIDVISDLYPNNALSATLTADVPVTSGNARSFLARLTVESQLSGLLPGTSARAVFHFQQRERQVLVVPADALLRHADGKFSVFSIVEGKAYRRLVTLGRNTAGGVEIVMGLPEGEAVVVRGNENLRDGQAVRLVSVAGGN</sequence>
<evidence type="ECO:0000313" key="6">
    <source>
        <dbReference type="EMBL" id="MCB5228301.1"/>
    </source>
</evidence>
<dbReference type="Gene3D" id="2.40.30.170">
    <property type="match status" value="1"/>
</dbReference>
<dbReference type="RefSeq" id="WP_226752356.1">
    <property type="nucleotide sequence ID" value="NZ_JAEINI020000019.1"/>
</dbReference>
<keyword evidence="3" id="KW-0732">Signal</keyword>
<dbReference type="Gene3D" id="1.10.287.470">
    <property type="entry name" value="Helix hairpin bin"/>
    <property type="match status" value="1"/>
</dbReference>
<dbReference type="InterPro" id="IPR006143">
    <property type="entry name" value="RND_pump_MFP"/>
</dbReference>
<accession>A0ABS8C7I2</accession>
<name>A0ABS8C7I2_9ALTE</name>
<feature type="coiled-coil region" evidence="2">
    <location>
        <begin position="95"/>
        <end position="153"/>
    </location>
</feature>
<feature type="signal peptide" evidence="3">
    <location>
        <begin position="1"/>
        <end position="17"/>
    </location>
</feature>
<evidence type="ECO:0000313" key="7">
    <source>
        <dbReference type="Proteomes" id="UP000633814"/>
    </source>
</evidence>
<evidence type="ECO:0000259" key="5">
    <source>
        <dbReference type="Pfam" id="PF25989"/>
    </source>
</evidence>
<feature type="chain" id="PRO_5047252819" evidence="3">
    <location>
        <begin position="18"/>
        <end position="351"/>
    </location>
</feature>
<evidence type="ECO:0000256" key="2">
    <source>
        <dbReference type="SAM" id="Coils"/>
    </source>
</evidence>
<feature type="domain" description="YknX-like C-terminal permuted SH3-like" evidence="5">
    <location>
        <begin position="275"/>
        <end position="343"/>
    </location>
</feature>
<dbReference type="Pfam" id="PF25989">
    <property type="entry name" value="YknX_C"/>
    <property type="match status" value="1"/>
</dbReference>
<dbReference type="InterPro" id="IPR058647">
    <property type="entry name" value="BSH_CzcB-like"/>
</dbReference>
<evidence type="ECO:0000259" key="4">
    <source>
        <dbReference type="Pfam" id="PF25973"/>
    </source>
</evidence>
<feature type="domain" description="CzcB-like barrel-sandwich hybrid" evidence="4">
    <location>
        <begin position="49"/>
        <end position="187"/>
    </location>
</feature>
<gene>
    <name evidence="6" type="ORF">JAO78_015960</name>
</gene>
<comment type="similarity">
    <text evidence="1">Belongs to the membrane fusion protein (MFP) (TC 8.A.1) family.</text>
</comment>
<organism evidence="6 7">
    <name type="scientific">Alishewanella maricola</name>
    <dbReference type="NCBI Taxonomy" id="2795740"/>
    <lineage>
        <taxon>Bacteria</taxon>
        <taxon>Pseudomonadati</taxon>
        <taxon>Pseudomonadota</taxon>
        <taxon>Gammaproteobacteria</taxon>
        <taxon>Alteromonadales</taxon>
        <taxon>Alteromonadaceae</taxon>
        <taxon>Alishewanella</taxon>
    </lineage>
</organism>
<protein>
    <submittedName>
        <fullName evidence="6">Efflux RND transporter periplasmic adaptor subunit</fullName>
    </submittedName>
</protein>
<reference evidence="6 7" key="1">
    <citation type="submission" date="2021-10" db="EMBL/GenBank/DDBJ databases">
        <title>Alishewanella koreense sp. nov. isolated from seawater of southwestern coast in South Korea and the proposal for the reclassification of Rheinheimera perlucida and Rheinheimera tuosuensis as Arsukibacterium perlucida and Arsukibacterium tuosuensis.</title>
        <authorList>
            <person name="Kim K.H."/>
            <person name="Ruan W."/>
            <person name="Kim K.R."/>
            <person name="Baek J.H."/>
            <person name="Jeon C.O."/>
        </authorList>
    </citation>
    <scope>NUCLEOTIDE SEQUENCE [LARGE SCALE GENOMIC DNA]</scope>
    <source>
        <strain evidence="6 7">16-MA</strain>
    </source>
</reference>
<keyword evidence="2" id="KW-0175">Coiled coil</keyword>
<dbReference type="NCBIfam" id="TIGR01730">
    <property type="entry name" value="RND_mfp"/>
    <property type="match status" value="1"/>
</dbReference>
<dbReference type="EMBL" id="JAEINI020000019">
    <property type="protein sequence ID" value="MCB5228301.1"/>
    <property type="molecule type" value="Genomic_DNA"/>
</dbReference>
<dbReference type="Proteomes" id="UP000633814">
    <property type="component" value="Unassembled WGS sequence"/>
</dbReference>
<dbReference type="SUPFAM" id="SSF111369">
    <property type="entry name" value="HlyD-like secretion proteins"/>
    <property type="match status" value="1"/>
</dbReference>